<dbReference type="PANTHER" id="PTHR43818">
    <property type="entry name" value="BCDNA.GH03377"/>
    <property type="match status" value="1"/>
</dbReference>
<sequence length="443" mass="49617">MYTTNTLSRRHFLKTAGTGLFAGPFITRGLRAASPNGKLRHAAFGAAGMSWRDIVSLADHPMLELAAVCDVDTRQFAKVKQQFPKARLYQDWREMLEKEGDSIDSVNVSTPDHMHAPMGLRSMEMGKHVYGQKPLAQTLHECRKMMLKAREQGVMTQMGIQASSDFTERHAVELVHLGLIGKVKEVHTFSHKKWGDMQPVPSDASPVPGELDWKLWLGSAKDRPYIDGYYHPKEWRKRRDFGTGTLGDMGCHMFSGWFRALDLAAPIAVKSIGATPANAVNWATDCIVEYTFKGTARTEGDTVKVTWYDGDARPPAEIMALVSPSKFPEQGSIYIGTEGVLLHQHTSTPMLYPREKFKGFRYPKLEPRNHWFDFVDCCLKGGSARPSAHFDYAAPLTEAVLLGCIATVFPKENLVWDAEALKIANNEAAHGMVTREYRPGWEM</sequence>
<dbReference type="InterPro" id="IPR050463">
    <property type="entry name" value="Gfo/Idh/MocA_oxidrdct_glycsds"/>
</dbReference>
<feature type="domain" description="Gfo/Idh/MocA-like oxidoreductase bacterial type C-terminal" evidence="2">
    <location>
        <begin position="203"/>
        <end position="267"/>
    </location>
</feature>
<evidence type="ECO:0000313" key="4">
    <source>
        <dbReference type="Proteomes" id="UP000534294"/>
    </source>
</evidence>
<dbReference type="PANTHER" id="PTHR43818:SF10">
    <property type="entry name" value="NADH-DEPENDENT DEHYDROGENASE-RELATED"/>
    <property type="match status" value="1"/>
</dbReference>
<dbReference type="InterPro" id="IPR036291">
    <property type="entry name" value="NAD(P)-bd_dom_sf"/>
</dbReference>
<dbReference type="Gene3D" id="3.30.360.10">
    <property type="entry name" value="Dihydrodipicolinate Reductase, domain 2"/>
    <property type="match status" value="1"/>
</dbReference>
<keyword evidence="4" id="KW-1185">Reference proteome</keyword>
<evidence type="ECO:0000259" key="2">
    <source>
        <dbReference type="Pfam" id="PF19051"/>
    </source>
</evidence>
<dbReference type="GO" id="GO:0000166">
    <property type="term" value="F:nucleotide binding"/>
    <property type="evidence" value="ECO:0007669"/>
    <property type="project" value="InterPro"/>
</dbReference>
<dbReference type="Gene3D" id="3.40.50.720">
    <property type="entry name" value="NAD(P)-binding Rossmann-like Domain"/>
    <property type="match status" value="1"/>
</dbReference>
<dbReference type="PROSITE" id="PS51318">
    <property type="entry name" value="TAT"/>
    <property type="match status" value="1"/>
</dbReference>
<comment type="caution">
    <text evidence="3">The sequence shown here is derived from an EMBL/GenBank/DDBJ whole genome shotgun (WGS) entry which is preliminary data.</text>
</comment>
<organism evidence="3 4">
    <name type="scientific">Prosthecobacter dejongeii</name>
    <dbReference type="NCBI Taxonomy" id="48465"/>
    <lineage>
        <taxon>Bacteria</taxon>
        <taxon>Pseudomonadati</taxon>
        <taxon>Verrucomicrobiota</taxon>
        <taxon>Verrucomicrobiia</taxon>
        <taxon>Verrucomicrobiales</taxon>
        <taxon>Verrucomicrobiaceae</taxon>
        <taxon>Prosthecobacter</taxon>
    </lineage>
</organism>
<reference evidence="3 4" key="1">
    <citation type="submission" date="2020-08" db="EMBL/GenBank/DDBJ databases">
        <title>Genomic Encyclopedia of Type Strains, Phase IV (KMG-IV): sequencing the most valuable type-strain genomes for metagenomic binning, comparative biology and taxonomic classification.</title>
        <authorList>
            <person name="Goeker M."/>
        </authorList>
    </citation>
    <scope>NUCLEOTIDE SEQUENCE [LARGE SCALE GENOMIC DNA]</scope>
    <source>
        <strain evidence="3 4">DSM 12251</strain>
    </source>
</reference>
<name>A0A7W7YQ89_9BACT</name>
<proteinExistence type="predicted"/>
<accession>A0A7W7YQ89</accession>
<dbReference type="InterPro" id="IPR043906">
    <property type="entry name" value="Gfo/Idh/MocA_OxRdtase_bact_C"/>
</dbReference>
<dbReference type="Pfam" id="PF01408">
    <property type="entry name" value="GFO_IDH_MocA"/>
    <property type="match status" value="1"/>
</dbReference>
<dbReference type="EMBL" id="JACHIF010000013">
    <property type="protein sequence ID" value="MBB5040344.1"/>
    <property type="molecule type" value="Genomic_DNA"/>
</dbReference>
<dbReference type="InterPro" id="IPR000683">
    <property type="entry name" value="Gfo/Idh/MocA-like_OxRdtase_N"/>
</dbReference>
<dbReference type="AlphaFoldDB" id="A0A7W7YQ89"/>
<dbReference type="Proteomes" id="UP000534294">
    <property type="component" value="Unassembled WGS sequence"/>
</dbReference>
<dbReference type="RefSeq" id="WP_184212885.1">
    <property type="nucleotide sequence ID" value="NZ_JACHIF010000013.1"/>
</dbReference>
<evidence type="ECO:0000313" key="3">
    <source>
        <dbReference type="EMBL" id="MBB5040344.1"/>
    </source>
</evidence>
<evidence type="ECO:0000259" key="1">
    <source>
        <dbReference type="Pfam" id="PF01408"/>
    </source>
</evidence>
<dbReference type="SUPFAM" id="SSF55347">
    <property type="entry name" value="Glyceraldehyde-3-phosphate dehydrogenase-like, C-terminal domain"/>
    <property type="match status" value="1"/>
</dbReference>
<dbReference type="SUPFAM" id="SSF51735">
    <property type="entry name" value="NAD(P)-binding Rossmann-fold domains"/>
    <property type="match status" value="1"/>
</dbReference>
<feature type="domain" description="Gfo/Idh/MocA-like oxidoreductase N-terminal" evidence="1">
    <location>
        <begin position="44"/>
        <end position="159"/>
    </location>
</feature>
<gene>
    <name evidence="3" type="ORF">HNQ64_004628</name>
</gene>
<dbReference type="InterPro" id="IPR006311">
    <property type="entry name" value="TAT_signal"/>
</dbReference>
<protein>
    <submittedName>
        <fullName evidence="3">Putative dehydrogenase</fullName>
    </submittedName>
</protein>
<dbReference type="Pfam" id="PF19051">
    <property type="entry name" value="GFO_IDH_MocA_C2"/>
    <property type="match status" value="1"/>
</dbReference>